<keyword evidence="5" id="KW-0418">Kinase</keyword>
<feature type="compositionally biased region" description="Low complexity" evidence="6">
    <location>
        <begin position="388"/>
        <end position="409"/>
    </location>
</feature>
<dbReference type="SUPFAM" id="SSF56112">
    <property type="entry name" value="Protein kinase-like (PK-like)"/>
    <property type="match status" value="1"/>
</dbReference>
<feature type="compositionally biased region" description="Polar residues" evidence="6">
    <location>
        <begin position="318"/>
        <end position="329"/>
    </location>
</feature>
<dbReference type="SMART" id="SM00220">
    <property type="entry name" value="S_TKc"/>
    <property type="match status" value="1"/>
</dbReference>
<dbReference type="Proteomes" id="UP001470230">
    <property type="component" value="Unassembled WGS sequence"/>
</dbReference>
<evidence type="ECO:0000256" key="1">
    <source>
        <dbReference type="ARBA" id="ARBA00012513"/>
    </source>
</evidence>
<accession>A0ABR2KT23</accession>
<evidence type="ECO:0000259" key="7">
    <source>
        <dbReference type="PROSITE" id="PS50011"/>
    </source>
</evidence>
<feature type="binding site" evidence="4">
    <location>
        <position position="38"/>
    </location>
    <ligand>
        <name>ATP</name>
        <dbReference type="ChEBI" id="CHEBI:30616"/>
    </ligand>
</feature>
<comment type="similarity">
    <text evidence="5">Belongs to the protein kinase superfamily.</text>
</comment>
<reference evidence="8 9" key="1">
    <citation type="submission" date="2024-04" db="EMBL/GenBank/DDBJ databases">
        <title>Tritrichomonas musculus Genome.</title>
        <authorList>
            <person name="Alves-Ferreira E."/>
            <person name="Grigg M."/>
            <person name="Lorenzi H."/>
            <person name="Galac M."/>
        </authorList>
    </citation>
    <scope>NUCLEOTIDE SEQUENCE [LARGE SCALE GENOMIC DNA]</scope>
    <source>
        <strain evidence="8 9">EAF2021</strain>
    </source>
</reference>
<keyword evidence="9" id="KW-1185">Reference proteome</keyword>
<dbReference type="Gene3D" id="1.10.510.10">
    <property type="entry name" value="Transferase(Phosphotransferase) domain 1"/>
    <property type="match status" value="1"/>
</dbReference>
<dbReference type="InterPro" id="IPR050235">
    <property type="entry name" value="CK1_Ser-Thr_kinase"/>
</dbReference>
<proteinExistence type="inferred from homology"/>
<keyword evidence="3 4" id="KW-0067">ATP-binding</keyword>
<comment type="caution">
    <text evidence="8">The sequence shown here is derived from an EMBL/GenBank/DDBJ whole genome shotgun (WGS) entry which is preliminary data.</text>
</comment>
<organism evidence="8 9">
    <name type="scientific">Tritrichomonas musculus</name>
    <dbReference type="NCBI Taxonomy" id="1915356"/>
    <lineage>
        <taxon>Eukaryota</taxon>
        <taxon>Metamonada</taxon>
        <taxon>Parabasalia</taxon>
        <taxon>Tritrichomonadida</taxon>
        <taxon>Tritrichomonadidae</taxon>
        <taxon>Tritrichomonas</taxon>
    </lineage>
</organism>
<protein>
    <recommendedName>
        <fullName evidence="1">non-specific serine/threonine protein kinase</fullName>
        <ecNumber evidence="1">2.7.11.1</ecNumber>
    </recommendedName>
</protein>
<dbReference type="CDD" id="cd14016">
    <property type="entry name" value="STKc_CK1"/>
    <property type="match status" value="1"/>
</dbReference>
<gene>
    <name evidence="8" type="ORF">M9Y10_021535</name>
</gene>
<feature type="region of interest" description="Disordered" evidence="6">
    <location>
        <begin position="301"/>
        <end position="416"/>
    </location>
</feature>
<dbReference type="PANTHER" id="PTHR11909">
    <property type="entry name" value="CASEIN KINASE-RELATED"/>
    <property type="match status" value="1"/>
</dbReference>
<evidence type="ECO:0000256" key="4">
    <source>
        <dbReference type="PROSITE-ProRule" id="PRU10141"/>
    </source>
</evidence>
<dbReference type="InterPro" id="IPR011009">
    <property type="entry name" value="Kinase-like_dom_sf"/>
</dbReference>
<evidence type="ECO:0000313" key="8">
    <source>
        <dbReference type="EMBL" id="KAK8893120.1"/>
    </source>
</evidence>
<evidence type="ECO:0000256" key="3">
    <source>
        <dbReference type="ARBA" id="ARBA00022840"/>
    </source>
</evidence>
<dbReference type="InterPro" id="IPR008271">
    <property type="entry name" value="Ser/Thr_kinase_AS"/>
</dbReference>
<name>A0ABR2KT23_9EUKA</name>
<evidence type="ECO:0000256" key="2">
    <source>
        <dbReference type="ARBA" id="ARBA00022741"/>
    </source>
</evidence>
<dbReference type="EC" id="2.7.11.1" evidence="1"/>
<keyword evidence="5" id="KW-0808">Transferase</keyword>
<evidence type="ECO:0000256" key="5">
    <source>
        <dbReference type="RuleBase" id="RU000304"/>
    </source>
</evidence>
<dbReference type="EMBL" id="JAPFFF010000003">
    <property type="protein sequence ID" value="KAK8893120.1"/>
    <property type="molecule type" value="Genomic_DNA"/>
</dbReference>
<keyword evidence="2 4" id="KW-0547">Nucleotide-binding</keyword>
<keyword evidence="5" id="KW-0723">Serine/threonine-protein kinase</keyword>
<feature type="domain" description="Protein kinase" evidence="7">
    <location>
        <begin position="9"/>
        <end position="277"/>
    </location>
</feature>
<dbReference type="PROSITE" id="PS00107">
    <property type="entry name" value="PROTEIN_KINASE_ATP"/>
    <property type="match status" value="1"/>
</dbReference>
<dbReference type="InterPro" id="IPR017441">
    <property type="entry name" value="Protein_kinase_ATP_BS"/>
</dbReference>
<evidence type="ECO:0000256" key="6">
    <source>
        <dbReference type="SAM" id="MobiDB-lite"/>
    </source>
</evidence>
<evidence type="ECO:0000313" key="9">
    <source>
        <dbReference type="Proteomes" id="UP001470230"/>
    </source>
</evidence>
<dbReference type="PROSITE" id="PS50011">
    <property type="entry name" value="PROTEIN_KINASE_DOM"/>
    <property type="match status" value="1"/>
</dbReference>
<dbReference type="Pfam" id="PF00069">
    <property type="entry name" value="Pkinase"/>
    <property type="match status" value="1"/>
</dbReference>
<dbReference type="InterPro" id="IPR000719">
    <property type="entry name" value="Prot_kinase_dom"/>
</dbReference>
<feature type="compositionally biased region" description="Polar residues" evidence="6">
    <location>
        <begin position="344"/>
        <end position="358"/>
    </location>
</feature>
<dbReference type="PROSITE" id="PS00108">
    <property type="entry name" value="PROTEIN_KINASE_ST"/>
    <property type="match status" value="1"/>
</dbReference>
<sequence>MEIIVGGHYKLLKKIGAGSFGEVYLGEDVQEHEKVAIKLEPVKIRAPQLIYESKLYLLFAGGICVPRLHWFGTESNYNVMIIDYLGKSLEDLFQMCNQRFSLKTVLMIADQCISALQYIHHKSFIHRDVKPDNFLIGSGKKSSQIFIIDFGLSKKYRDPKTLEHMKYQTGKSLTGTARYASINALKGYEQSRRDDIESLAYCLLYFMRGNLPWMGLDAKDRKQKYERIRDVKNSTKIEDLCRNIPEEFAIFLQKVRALDFVEEPDYAGYRKMFYELFIRKGYVYDYQYDWVPLFNNRRNMHRTNPEMNQDSGEHRNPILTTSNAAQISVRTPEVNDEEEPSHIAGQTYNNDNNKSIPSSLIPDSKSHPSSPKTAPKIPTGKTNTGSALNKQLSNNNLSKKSHTTNSSSQFSKTKPK</sequence>